<organism evidence="1 2">
    <name type="scientific">Schistosoma mattheei</name>
    <dbReference type="NCBI Taxonomy" id="31246"/>
    <lineage>
        <taxon>Eukaryota</taxon>
        <taxon>Metazoa</taxon>
        <taxon>Spiralia</taxon>
        <taxon>Lophotrochozoa</taxon>
        <taxon>Platyhelminthes</taxon>
        <taxon>Trematoda</taxon>
        <taxon>Digenea</taxon>
        <taxon>Strigeidida</taxon>
        <taxon>Schistosomatoidea</taxon>
        <taxon>Schistosomatidae</taxon>
        <taxon>Schistosoma</taxon>
    </lineage>
</organism>
<name>A0A183P0X2_9TREM</name>
<dbReference type="Proteomes" id="UP000269396">
    <property type="component" value="Unassembled WGS sequence"/>
</dbReference>
<accession>A0A183P0X2</accession>
<dbReference type="AlphaFoldDB" id="A0A183P0X2"/>
<protein>
    <submittedName>
        <fullName evidence="1">Uncharacterized protein</fullName>
    </submittedName>
</protein>
<sequence length="69" mass="6820">MWSILVVGATSAFSASAGMLSYPAVLPPMIRPTVMLVSLIVGGPTSTGRSLVAASTVGVVKTAGGVKDS</sequence>
<evidence type="ECO:0000313" key="1">
    <source>
        <dbReference type="EMBL" id="VDP42463.1"/>
    </source>
</evidence>
<gene>
    <name evidence="1" type="ORF">SMTD_LOCUS8008</name>
</gene>
<proteinExistence type="predicted"/>
<dbReference type="EMBL" id="UZAL01028619">
    <property type="protein sequence ID" value="VDP42463.1"/>
    <property type="molecule type" value="Genomic_DNA"/>
</dbReference>
<evidence type="ECO:0000313" key="2">
    <source>
        <dbReference type="Proteomes" id="UP000269396"/>
    </source>
</evidence>
<reference evidence="1 2" key="1">
    <citation type="submission" date="2018-11" db="EMBL/GenBank/DDBJ databases">
        <authorList>
            <consortium name="Pathogen Informatics"/>
        </authorList>
    </citation>
    <scope>NUCLEOTIDE SEQUENCE [LARGE SCALE GENOMIC DNA]</scope>
    <source>
        <strain>Denwood</strain>
        <strain evidence="2">Zambia</strain>
    </source>
</reference>
<keyword evidence="2" id="KW-1185">Reference proteome</keyword>